<sequence length="59" mass="6818">MNDGEYYCPLLKKIIDMGLCMDINFEREGKAKLGILKEFEITKSFADLNCCHCPRLPFT</sequence>
<dbReference type="Proteomes" id="UP000005387">
    <property type="component" value="Unassembled WGS sequence"/>
</dbReference>
<dbReference type="RefSeq" id="WP_006040450.1">
    <property type="nucleotide sequence ID" value="NZ_AEDD01000014.1"/>
</dbReference>
<accession>E0IFK7</accession>
<dbReference type="OrthoDB" id="2665805at2"/>
<proteinExistence type="predicted"/>
<dbReference type="EMBL" id="AEDD01000014">
    <property type="protein sequence ID" value="EFM08673.1"/>
    <property type="molecule type" value="Genomic_DNA"/>
</dbReference>
<organism evidence="1 2">
    <name type="scientific">Paenibacillus curdlanolyticus YK9</name>
    <dbReference type="NCBI Taxonomy" id="717606"/>
    <lineage>
        <taxon>Bacteria</taxon>
        <taxon>Bacillati</taxon>
        <taxon>Bacillota</taxon>
        <taxon>Bacilli</taxon>
        <taxon>Bacillales</taxon>
        <taxon>Paenibacillaceae</taxon>
        <taxon>Paenibacillus</taxon>
    </lineage>
</organism>
<dbReference type="STRING" id="717606.PaecuDRAFT_4467"/>
<keyword evidence="2" id="KW-1185">Reference proteome</keyword>
<dbReference type="AlphaFoldDB" id="E0IFK7"/>
<protein>
    <submittedName>
        <fullName evidence="1">Uncharacterized protein</fullName>
    </submittedName>
</protein>
<reference evidence="1 2" key="1">
    <citation type="submission" date="2010-07" db="EMBL/GenBank/DDBJ databases">
        <title>The draft genome of Paenibacillus curdlanolyticus YK9.</title>
        <authorList>
            <consortium name="US DOE Joint Genome Institute (JGI-PGF)"/>
            <person name="Lucas S."/>
            <person name="Copeland A."/>
            <person name="Lapidus A."/>
            <person name="Cheng J.-F."/>
            <person name="Bruce D."/>
            <person name="Goodwin L."/>
            <person name="Pitluck S."/>
            <person name="Land M.L."/>
            <person name="Hauser L."/>
            <person name="Chang Y.-J."/>
            <person name="Jeffries C."/>
            <person name="Anderson I.J."/>
            <person name="Johnson E."/>
            <person name="Loganathan U."/>
            <person name="Mulhopadhyay B."/>
            <person name="Kyrpides N."/>
            <person name="Woyke T.J."/>
        </authorList>
    </citation>
    <scope>NUCLEOTIDE SEQUENCE [LARGE SCALE GENOMIC DNA]</scope>
    <source>
        <strain evidence="1 2">YK9</strain>
    </source>
</reference>
<evidence type="ECO:0000313" key="2">
    <source>
        <dbReference type="Proteomes" id="UP000005387"/>
    </source>
</evidence>
<gene>
    <name evidence="1" type="ORF">PaecuDRAFT_4467</name>
</gene>
<name>E0IFK7_9BACL</name>
<evidence type="ECO:0000313" key="1">
    <source>
        <dbReference type="EMBL" id="EFM08673.1"/>
    </source>
</evidence>